<sequence>MMYTACGVDLFLPIPLYRPFPTHEGVLNFLQYSQRVKLEYRVLSYSLDTLFARSKRVYLRNYPDKKATFTIRDPEFQHILGSLLRDSITHHQTLVDMMNNYHGLITYPVAVGYMTGAGGIGLGLLSILRALQKRDIENLIIFSLIMLAEVLIMLMVSLIGESVTEETVVIRNKLYGVRWYDMDIPNRRSLLNFQTFITEPLVLTAGKGLVNLTLDTFSTILRSAYSFFNLVNVKQIAYGGWE</sequence>
<evidence type="ECO:0000313" key="12">
    <source>
        <dbReference type="Proteomes" id="UP000466442"/>
    </source>
</evidence>
<evidence type="ECO:0000256" key="6">
    <source>
        <dbReference type="ARBA" id="ARBA00022989"/>
    </source>
</evidence>
<evidence type="ECO:0000256" key="4">
    <source>
        <dbReference type="ARBA" id="ARBA00022692"/>
    </source>
</evidence>
<organism evidence="11 12">
    <name type="scientific">Apolygus lucorum</name>
    <name type="common">Small green plant bug</name>
    <name type="synonym">Lygocoris lucorum</name>
    <dbReference type="NCBI Taxonomy" id="248454"/>
    <lineage>
        <taxon>Eukaryota</taxon>
        <taxon>Metazoa</taxon>
        <taxon>Ecdysozoa</taxon>
        <taxon>Arthropoda</taxon>
        <taxon>Hexapoda</taxon>
        <taxon>Insecta</taxon>
        <taxon>Pterygota</taxon>
        <taxon>Neoptera</taxon>
        <taxon>Paraneoptera</taxon>
        <taxon>Hemiptera</taxon>
        <taxon>Heteroptera</taxon>
        <taxon>Panheteroptera</taxon>
        <taxon>Cimicomorpha</taxon>
        <taxon>Miridae</taxon>
        <taxon>Mirini</taxon>
        <taxon>Apolygus</taxon>
    </lineage>
</organism>
<dbReference type="GO" id="GO:0005886">
    <property type="term" value="C:plasma membrane"/>
    <property type="evidence" value="ECO:0007669"/>
    <property type="project" value="UniProtKB-SubCell"/>
</dbReference>
<keyword evidence="7 10" id="KW-0472">Membrane</keyword>
<dbReference type="Proteomes" id="UP000466442">
    <property type="component" value="Unassembled WGS sequence"/>
</dbReference>
<accession>A0A8S9Y043</accession>
<evidence type="ECO:0000313" key="11">
    <source>
        <dbReference type="EMBL" id="KAF6214680.1"/>
    </source>
</evidence>
<dbReference type="OrthoDB" id="6625624at2759"/>
<gene>
    <name evidence="11" type="ORF">GE061_009423</name>
</gene>
<evidence type="ECO:0000256" key="2">
    <source>
        <dbReference type="ARBA" id="ARBA00022475"/>
    </source>
</evidence>
<keyword evidence="3" id="KW-0716">Sensory transduction</keyword>
<evidence type="ECO:0008006" key="13">
    <source>
        <dbReference type="Google" id="ProtNLM"/>
    </source>
</evidence>
<dbReference type="Pfam" id="PF02949">
    <property type="entry name" value="7tm_6"/>
    <property type="match status" value="1"/>
</dbReference>
<dbReference type="EMBL" id="WIXP02000002">
    <property type="protein sequence ID" value="KAF6214680.1"/>
    <property type="molecule type" value="Genomic_DNA"/>
</dbReference>
<dbReference type="PANTHER" id="PTHR21137">
    <property type="entry name" value="ODORANT RECEPTOR"/>
    <property type="match status" value="1"/>
</dbReference>
<evidence type="ECO:0000256" key="3">
    <source>
        <dbReference type="ARBA" id="ARBA00022606"/>
    </source>
</evidence>
<evidence type="ECO:0000256" key="9">
    <source>
        <dbReference type="ARBA" id="ARBA00023224"/>
    </source>
</evidence>
<evidence type="ECO:0000256" key="10">
    <source>
        <dbReference type="SAM" id="Phobius"/>
    </source>
</evidence>
<feature type="transmembrane region" description="Helical" evidence="10">
    <location>
        <begin position="139"/>
        <end position="160"/>
    </location>
</feature>
<name>A0A8S9Y043_APOLU</name>
<reference evidence="11" key="1">
    <citation type="journal article" date="2021" name="Mol. Ecol. Resour.">
        <title>Apolygus lucorum genome provides insights into omnivorousness and mesophyll feeding.</title>
        <authorList>
            <person name="Liu Y."/>
            <person name="Liu H."/>
            <person name="Wang H."/>
            <person name="Huang T."/>
            <person name="Liu B."/>
            <person name="Yang B."/>
            <person name="Yin L."/>
            <person name="Li B."/>
            <person name="Zhang Y."/>
            <person name="Zhang S."/>
            <person name="Jiang F."/>
            <person name="Zhang X."/>
            <person name="Ren Y."/>
            <person name="Wang B."/>
            <person name="Wang S."/>
            <person name="Lu Y."/>
            <person name="Wu K."/>
            <person name="Fan W."/>
            <person name="Wang G."/>
        </authorList>
    </citation>
    <scope>NUCLEOTIDE SEQUENCE</scope>
    <source>
        <strain evidence="11">12Hb</strain>
    </source>
</reference>
<proteinExistence type="predicted"/>
<evidence type="ECO:0000256" key="1">
    <source>
        <dbReference type="ARBA" id="ARBA00004651"/>
    </source>
</evidence>
<comment type="subcellular location">
    <subcellularLocation>
        <location evidence="1">Cell membrane</location>
        <topology evidence="1">Multi-pass membrane protein</topology>
    </subcellularLocation>
</comment>
<evidence type="ECO:0000256" key="8">
    <source>
        <dbReference type="ARBA" id="ARBA00023170"/>
    </source>
</evidence>
<dbReference type="InterPro" id="IPR004117">
    <property type="entry name" value="7tm6_olfct_rcpt"/>
</dbReference>
<dbReference type="PANTHER" id="PTHR21137:SF35">
    <property type="entry name" value="ODORANT RECEPTOR 19A-RELATED"/>
    <property type="match status" value="1"/>
</dbReference>
<keyword evidence="2" id="KW-1003">Cell membrane</keyword>
<evidence type="ECO:0000256" key="7">
    <source>
        <dbReference type="ARBA" id="ARBA00023136"/>
    </source>
</evidence>
<dbReference type="GO" id="GO:0004984">
    <property type="term" value="F:olfactory receptor activity"/>
    <property type="evidence" value="ECO:0007669"/>
    <property type="project" value="InterPro"/>
</dbReference>
<keyword evidence="5" id="KW-0552">Olfaction</keyword>
<protein>
    <recommendedName>
        <fullName evidence="13">Odorant receptor</fullName>
    </recommendedName>
</protein>
<feature type="transmembrane region" description="Helical" evidence="10">
    <location>
        <begin position="104"/>
        <end position="127"/>
    </location>
</feature>
<evidence type="ECO:0000256" key="5">
    <source>
        <dbReference type="ARBA" id="ARBA00022725"/>
    </source>
</evidence>
<dbReference type="GO" id="GO:0005549">
    <property type="term" value="F:odorant binding"/>
    <property type="evidence" value="ECO:0007669"/>
    <property type="project" value="InterPro"/>
</dbReference>
<dbReference type="AlphaFoldDB" id="A0A8S9Y043"/>
<comment type="caution">
    <text evidence="11">The sequence shown here is derived from an EMBL/GenBank/DDBJ whole genome shotgun (WGS) entry which is preliminary data.</text>
</comment>
<keyword evidence="8" id="KW-0675">Receptor</keyword>
<keyword evidence="12" id="KW-1185">Reference proteome</keyword>
<keyword evidence="6 10" id="KW-1133">Transmembrane helix</keyword>
<dbReference type="GO" id="GO:0007165">
    <property type="term" value="P:signal transduction"/>
    <property type="evidence" value="ECO:0007669"/>
    <property type="project" value="UniProtKB-KW"/>
</dbReference>
<keyword evidence="9" id="KW-0807">Transducer</keyword>
<keyword evidence="4 10" id="KW-0812">Transmembrane</keyword>